<feature type="transmembrane region" description="Helical" evidence="7">
    <location>
        <begin position="32"/>
        <end position="57"/>
    </location>
</feature>
<feature type="transmembrane region" description="Helical" evidence="7">
    <location>
        <begin position="234"/>
        <end position="259"/>
    </location>
</feature>
<name>A0ABP8J1U5_9MICO</name>
<accession>A0ABP8J1U5</accession>
<feature type="transmembrane region" description="Helical" evidence="7">
    <location>
        <begin position="177"/>
        <end position="195"/>
    </location>
</feature>
<feature type="region of interest" description="Disordered" evidence="6">
    <location>
        <begin position="1"/>
        <end position="22"/>
    </location>
</feature>
<dbReference type="InterPro" id="IPR008457">
    <property type="entry name" value="Cu-R_CopD_dom"/>
</dbReference>
<feature type="compositionally biased region" description="Pro residues" evidence="6">
    <location>
        <begin position="401"/>
        <end position="411"/>
    </location>
</feature>
<feature type="transmembrane region" description="Helical" evidence="7">
    <location>
        <begin position="591"/>
        <end position="609"/>
    </location>
</feature>
<feature type="transmembrane region" description="Helical" evidence="7">
    <location>
        <begin position="134"/>
        <end position="157"/>
    </location>
</feature>
<feature type="transmembrane region" description="Helical" evidence="7">
    <location>
        <begin position="670"/>
        <end position="691"/>
    </location>
</feature>
<feature type="transmembrane region" description="Helical" evidence="7">
    <location>
        <begin position="621"/>
        <end position="640"/>
    </location>
</feature>
<dbReference type="Pfam" id="PF05425">
    <property type="entry name" value="CopD"/>
    <property type="match status" value="1"/>
</dbReference>
<evidence type="ECO:0000256" key="7">
    <source>
        <dbReference type="SAM" id="Phobius"/>
    </source>
</evidence>
<proteinExistence type="predicted"/>
<dbReference type="Pfam" id="PF09678">
    <property type="entry name" value="Caa3_CtaG"/>
    <property type="match status" value="1"/>
</dbReference>
<feature type="transmembrane region" description="Helical" evidence="7">
    <location>
        <begin position="440"/>
        <end position="459"/>
    </location>
</feature>
<gene>
    <name evidence="9" type="ORF">GCM10023167_02270</name>
</gene>
<organism evidence="9 10">
    <name type="scientific">Brevibacterium pityocampae</name>
    <dbReference type="NCBI Taxonomy" id="506594"/>
    <lineage>
        <taxon>Bacteria</taxon>
        <taxon>Bacillati</taxon>
        <taxon>Actinomycetota</taxon>
        <taxon>Actinomycetes</taxon>
        <taxon>Micrococcales</taxon>
        <taxon>Brevibacteriaceae</taxon>
        <taxon>Brevibacterium</taxon>
    </lineage>
</organism>
<keyword evidence="4 7" id="KW-1133">Transmembrane helix</keyword>
<protein>
    <submittedName>
        <fullName evidence="9">Cytochrome c oxidase assembly protein</fullName>
    </submittedName>
</protein>
<dbReference type="InterPro" id="IPR032694">
    <property type="entry name" value="CopC/D"/>
</dbReference>
<evidence type="ECO:0000313" key="10">
    <source>
        <dbReference type="Proteomes" id="UP001500642"/>
    </source>
</evidence>
<evidence type="ECO:0000256" key="5">
    <source>
        <dbReference type="ARBA" id="ARBA00023136"/>
    </source>
</evidence>
<dbReference type="InterPro" id="IPR019108">
    <property type="entry name" value="Caa3_assmbl_CtaG-rel"/>
</dbReference>
<comment type="subcellular location">
    <subcellularLocation>
        <location evidence="1">Cell membrane</location>
        <topology evidence="1">Multi-pass membrane protein</topology>
    </subcellularLocation>
</comment>
<keyword evidence="3 7" id="KW-0812">Transmembrane</keyword>
<sequence>MTTTQATRTTGPAGRGPAGAAADRRTARRLRLAALPGFIVLGAVVGLLALDSTGAAAPTLLNDAGPLGRFGLPAAKFLFNTAMAVTIGALVLASVVLPRSAPVRRRHRDRKADADQELDPAWSACLRVAEVASVAWTVSAIGVLVLTFVDTAGAQALTGDFSAQLGVYVTQVPYGQLWTLIVVLAAIVSTLVFAVRSFTGIGLVTVLSFIPLVPQALMGHAAEASGHMQAVNSIGLHLVAVVVWLGGLLALAVLAPVLTGRGDLGVLVSRFSALALFAWALMIVSGFFNALLRVDSLADWTTPYGMLVVVKIALTAALGVIGWWHRSFVIGRLAGSPADGAAAGRPGTAGASSAAGRATVQATGTSGTVSSRVEFWRLIGIETLLFSAVMALGTVLARSQPPVPDEPPAVPTPAERLTSEPLPPEPTWATFFTEWQLDPLWVVVAVGLAIAYIAGFVRLRRRGDAWPVGRLILWLVGMALLVYVTSGGPMVYGRVLFSAHMIQHMLIVMFIPLPMVLGAPITLLMRAVPARTDGSRGARDWILGAVHHPYLRFWAHPVVAAVNFSGSLVVFYYSGLMWWALSTHIGHELMILHFTAAGYMFAQAMIGIDPGVSRFRYPLRLLLLLITMAFHAFFGLSIMASTTLIEGDWYGNIGHGWIPAIEDQVRGGEIAWGIGELPTLALAIIAAVQWSRSSDREAKRRDRAEDRSGDAELKAYNDMLAGLDRRR</sequence>
<evidence type="ECO:0000313" key="9">
    <source>
        <dbReference type="EMBL" id="GAA4383087.1"/>
    </source>
</evidence>
<comment type="caution">
    <text evidence="9">The sequence shown here is derived from an EMBL/GenBank/DDBJ whole genome shotgun (WGS) entry which is preliminary data.</text>
</comment>
<evidence type="ECO:0000256" key="6">
    <source>
        <dbReference type="SAM" id="MobiDB-lite"/>
    </source>
</evidence>
<dbReference type="PANTHER" id="PTHR34820:SF4">
    <property type="entry name" value="INNER MEMBRANE PROTEIN YEBZ"/>
    <property type="match status" value="1"/>
</dbReference>
<feature type="transmembrane region" description="Helical" evidence="7">
    <location>
        <begin position="77"/>
        <end position="98"/>
    </location>
</feature>
<feature type="transmembrane region" description="Helical" evidence="7">
    <location>
        <begin position="202"/>
        <end position="222"/>
    </location>
</feature>
<dbReference type="Proteomes" id="UP001500642">
    <property type="component" value="Unassembled WGS sequence"/>
</dbReference>
<keyword evidence="5 7" id="KW-0472">Membrane</keyword>
<feature type="transmembrane region" description="Helical" evidence="7">
    <location>
        <begin position="375"/>
        <end position="397"/>
    </location>
</feature>
<feature type="domain" description="Copper resistance protein D" evidence="8">
    <location>
        <begin position="267"/>
        <end position="394"/>
    </location>
</feature>
<feature type="compositionally biased region" description="Low complexity" evidence="6">
    <location>
        <begin position="1"/>
        <end position="12"/>
    </location>
</feature>
<keyword evidence="2" id="KW-1003">Cell membrane</keyword>
<evidence type="ECO:0000256" key="4">
    <source>
        <dbReference type="ARBA" id="ARBA00022989"/>
    </source>
</evidence>
<feature type="transmembrane region" description="Helical" evidence="7">
    <location>
        <begin position="504"/>
        <end position="525"/>
    </location>
</feature>
<feature type="transmembrane region" description="Helical" evidence="7">
    <location>
        <begin position="304"/>
        <end position="324"/>
    </location>
</feature>
<evidence type="ECO:0000256" key="3">
    <source>
        <dbReference type="ARBA" id="ARBA00022692"/>
    </source>
</evidence>
<reference evidence="10" key="1">
    <citation type="journal article" date="2019" name="Int. J. Syst. Evol. Microbiol.">
        <title>The Global Catalogue of Microorganisms (GCM) 10K type strain sequencing project: providing services to taxonomists for standard genome sequencing and annotation.</title>
        <authorList>
            <consortium name="The Broad Institute Genomics Platform"/>
            <consortium name="The Broad Institute Genome Sequencing Center for Infectious Disease"/>
            <person name="Wu L."/>
            <person name="Ma J."/>
        </authorList>
    </citation>
    <scope>NUCLEOTIDE SEQUENCE [LARGE SCALE GENOMIC DNA]</scope>
    <source>
        <strain evidence="10">JCM 17808</strain>
    </source>
</reference>
<dbReference type="EMBL" id="BAABGL010000002">
    <property type="protein sequence ID" value="GAA4383087.1"/>
    <property type="molecule type" value="Genomic_DNA"/>
</dbReference>
<feature type="region of interest" description="Disordered" evidence="6">
    <location>
        <begin position="399"/>
        <end position="422"/>
    </location>
</feature>
<feature type="transmembrane region" description="Helical" evidence="7">
    <location>
        <begin position="558"/>
        <end position="579"/>
    </location>
</feature>
<evidence type="ECO:0000256" key="1">
    <source>
        <dbReference type="ARBA" id="ARBA00004651"/>
    </source>
</evidence>
<dbReference type="PANTHER" id="PTHR34820">
    <property type="entry name" value="INNER MEMBRANE PROTEIN YEBZ"/>
    <property type="match status" value="1"/>
</dbReference>
<evidence type="ECO:0000259" key="8">
    <source>
        <dbReference type="Pfam" id="PF05425"/>
    </source>
</evidence>
<dbReference type="RefSeq" id="WP_345029185.1">
    <property type="nucleotide sequence ID" value="NZ_BAABGL010000002.1"/>
</dbReference>
<evidence type="ECO:0000256" key="2">
    <source>
        <dbReference type="ARBA" id="ARBA00022475"/>
    </source>
</evidence>
<feature type="transmembrane region" description="Helical" evidence="7">
    <location>
        <begin position="271"/>
        <end position="292"/>
    </location>
</feature>
<feature type="transmembrane region" description="Helical" evidence="7">
    <location>
        <begin position="471"/>
        <end position="492"/>
    </location>
</feature>
<keyword evidence="10" id="KW-1185">Reference proteome</keyword>